<dbReference type="AlphaFoldDB" id="A0A1Z4GM93"/>
<accession>A0A1Z4GM93</accession>
<keyword evidence="3" id="KW-1185">Reference proteome</keyword>
<gene>
    <name evidence="2" type="ORF">NIES21_44580</name>
</gene>
<keyword evidence="1" id="KW-0732">Signal</keyword>
<organism evidence="2 3">
    <name type="scientific">Anabaenopsis circularis NIES-21</name>
    <dbReference type="NCBI Taxonomy" id="1085406"/>
    <lineage>
        <taxon>Bacteria</taxon>
        <taxon>Bacillati</taxon>
        <taxon>Cyanobacteriota</taxon>
        <taxon>Cyanophyceae</taxon>
        <taxon>Nostocales</taxon>
        <taxon>Nodulariaceae</taxon>
        <taxon>Anabaenopsis</taxon>
    </lineage>
</organism>
<evidence type="ECO:0000313" key="3">
    <source>
        <dbReference type="Proteomes" id="UP000218287"/>
    </source>
</evidence>
<dbReference type="Proteomes" id="UP000218287">
    <property type="component" value="Chromosome"/>
</dbReference>
<evidence type="ECO:0000256" key="1">
    <source>
        <dbReference type="SAM" id="SignalP"/>
    </source>
</evidence>
<sequence>MQNHLRFLLSQSLIGLAVFSQIAIFAQPSSAETMTGQLGNVSAEISYDKPEEYQYKNVRLQISRAGKIVLDQKLPQESEYDRPVGGIYEKEDKLPILDLDGDKEPEVVADFFTGGAHCCTYSLIYRYDKKSQKYTQIRHDWGNGAYRFKDIDKDGIVELESQDDRFAYAFTAYAASAYPLQIWQYRQGKMVDVTRRYPKLIYSHASELWKTYTEIRQQGDDGKGFLAAYLADKYLLGQGEDGWKRVRQAYTKSDASGGLRQRNQYFADIRKFFRETGYIK</sequence>
<feature type="signal peptide" evidence="1">
    <location>
        <begin position="1"/>
        <end position="31"/>
    </location>
</feature>
<proteinExistence type="predicted"/>
<evidence type="ECO:0000313" key="2">
    <source>
        <dbReference type="EMBL" id="BAY18610.1"/>
    </source>
</evidence>
<dbReference type="OrthoDB" id="1522627at2"/>
<name>A0A1Z4GM93_9CYAN</name>
<dbReference type="EMBL" id="AP018174">
    <property type="protein sequence ID" value="BAY18610.1"/>
    <property type="molecule type" value="Genomic_DNA"/>
</dbReference>
<feature type="chain" id="PRO_5012780396" evidence="1">
    <location>
        <begin position="32"/>
        <end position="280"/>
    </location>
</feature>
<protein>
    <submittedName>
        <fullName evidence="2">WD-40 repeat-containing protein</fullName>
    </submittedName>
</protein>
<reference evidence="2 3" key="1">
    <citation type="submission" date="2017-06" db="EMBL/GenBank/DDBJ databases">
        <title>Genome sequencing of cyanobaciteial culture collection at National Institute for Environmental Studies (NIES).</title>
        <authorList>
            <person name="Hirose Y."/>
            <person name="Shimura Y."/>
            <person name="Fujisawa T."/>
            <person name="Nakamura Y."/>
            <person name="Kawachi M."/>
        </authorList>
    </citation>
    <scope>NUCLEOTIDE SEQUENCE [LARGE SCALE GENOMIC DNA]</scope>
    <source>
        <strain evidence="2 3">NIES-21</strain>
    </source>
</reference>